<proteinExistence type="predicted"/>
<organism evidence="1 2">
    <name type="scientific">Protopolystoma xenopodis</name>
    <dbReference type="NCBI Taxonomy" id="117903"/>
    <lineage>
        <taxon>Eukaryota</taxon>
        <taxon>Metazoa</taxon>
        <taxon>Spiralia</taxon>
        <taxon>Lophotrochozoa</taxon>
        <taxon>Platyhelminthes</taxon>
        <taxon>Monogenea</taxon>
        <taxon>Polyopisthocotylea</taxon>
        <taxon>Polystomatidea</taxon>
        <taxon>Polystomatidae</taxon>
        <taxon>Protopolystoma</taxon>
    </lineage>
</organism>
<gene>
    <name evidence="1" type="ORF">PXEA_LOCUS27294</name>
</gene>
<dbReference type="EMBL" id="CAAALY010246553">
    <property type="protein sequence ID" value="VEL33854.1"/>
    <property type="molecule type" value="Genomic_DNA"/>
</dbReference>
<dbReference type="AlphaFoldDB" id="A0A448XCZ7"/>
<accession>A0A448XCZ7</accession>
<evidence type="ECO:0000313" key="1">
    <source>
        <dbReference type="EMBL" id="VEL33854.1"/>
    </source>
</evidence>
<evidence type="ECO:0000313" key="2">
    <source>
        <dbReference type="Proteomes" id="UP000784294"/>
    </source>
</evidence>
<sequence length="85" mass="9457">MAVLAFVLHSAPLKVHHVLVSQKPQYLSDEIQIVRVLCLENASLIREIAVRDSDVKWPFSTGKVGDHMLTLVLTCSILCENVGLF</sequence>
<name>A0A448XCZ7_9PLAT</name>
<protein>
    <submittedName>
        <fullName evidence="1">Uncharacterized protein</fullName>
    </submittedName>
</protein>
<comment type="caution">
    <text evidence="1">The sequence shown here is derived from an EMBL/GenBank/DDBJ whole genome shotgun (WGS) entry which is preliminary data.</text>
</comment>
<dbReference type="Proteomes" id="UP000784294">
    <property type="component" value="Unassembled WGS sequence"/>
</dbReference>
<keyword evidence="2" id="KW-1185">Reference proteome</keyword>
<reference evidence="1" key="1">
    <citation type="submission" date="2018-11" db="EMBL/GenBank/DDBJ databases">
        <authorList>
            <consortium name="Pathogen Informatics"/>
        </authorList>
    </citation>
    <scope>NUCLEOTIDE SEQUENCE</scope>
</reference>